<feature type="domain" description="Amine oxidase" evidence="1">
    <location>
        <begin position="15"/>
        <end position="243"/>
    </location>
</feature>
<name>A0A094SKZ1_9ZZZZ</name>
<evidence type="ECO:0000259" key="1">
    <source>
        <dbReference type="Pfam" id="PF01593"/>
    </source>
</evidence>
<dbReference type="GO" id="GO:0016491">
    <property type="term" value="F:oxidoreductase activity"/>
    <property type="evidence" value="ECO:0007669"/>
    <property type="project" value="InterPro"/>
</dbReference>
<dbReference type="InterPro" id="IPR002937">
    <property type="entry name" value="Amino_oxidase"/>
</dbReference>
<sequence>MSDQELPVIVVGAGLAGLSAALTLQEAGIRVKVLESGGGVGGRVQTDEVNGFQLDRGFQLINSSYPELKRLNVIDELDFVYAPRAVDVAIDNRVVRLGDPRRYFLSIFSRGVGSLGEKISFFKYLLSRSAHGQSVANELRAAGCGNLYEKVLRPFLTGVFLADPSLVDAETGRSIIKSFISGKPGLPASGAGHLTQVLARRIKDIECGVQVNSIDGLSLLTSGGTVSARAIVIATDQTTAAQILGIDEVGQSASCSTWYHSTSDRNEFDSILRVDGLSRGPVVNSIAMSRLLTAASPAGVTLFSSTTVAHASESEVRRHLAIIWGVDTAGWEFVAKYEIKNALPLTSPGESSIPSLQLAPGVWRAGDYLSAPSQNGALACGRLAALEVINSL</sequence>
<comment type="caution">
    <text evidence="2">The sequence shown here is derived from an EMBL/GenBank/DDBJ whole genome shotgun (WGS) entry which is preliminary data.</text>
</comment>
<accession>A0A094SKZ1</accession>
<dbReference type="Pfam" id="PF01593">
    <property type="entry name" value="Amino_oxidase"/>
    <property type="match status" value="1"/>
</dbReference>
<dbReference type="Gene3D" id="3.50.50.60">
    <property type="entry name" value="FAD/NAD(P)-binding domain"/>
    <property type="match status" value="1"/>
</dbReference>
<dbReference type="PANTHER" id="PTHR42841">
    <property type="entry name" value="AMINE OXIDASE"/>
    <property type="match status" value="1"/>
</dbReference>
<protein>
    <recommendedName>
        <fullName evidence="1">Amine oxidase domain-containing protein</fullName>
    </recommendedName>
</protein>
<reference evidence="2" key="1">
    <citation type="submission" date="2014-05" db="EMBL/GenBank/DDBJ databases">
        <title>Key roles for freshwater Actinobacteria revealed by deep metagenomic sequencing.</title>
        <authorList>
            <person name="Ghai R."/>
            <person name="Mizuno C.M."/>
            <person name="Picazo A."/>
            <person name="Camacho A."/>
            <person name="Rodriguez-Valera F."/>
        </authorList>
    </citation>
    <scope>NUCLEOTIDE SEQUENCE</scope>
</reference>
<evidence type="ECO:0000313" key="2">
    <source>
        <dbReference type="EMBL" id="KGA19183.1"/>
    </source>
</evidence>
<proteinExistence type="predicted"/>
<dbReference type="EMBL" id="JNSK01000015">
    <property type="protein sequence ID" value="KGA19183.1"/>
    <property type="molecule type" value="Genomic_DNA"/>
</dbReference>
<dbReference type="InterPro" id="IPR036188">
    <property type="entry name" value="FAD/NAD-bd_sf"/>
</dbReference>
<dbReference type="SUPFAM" id="SSF51905">
    <property type="entry name" value="FAD/NAD(P)-binding domain"/>
    <property type="match status" value="1"/>
</dbReference>
<organism evidence="2">
    <name type="scientific">freshwater metagenome</name>
    <dbReference type="NCBI Taxonomy" id="449393"/>
    <lineage>
        <taxon>unclassified sequences</taxon>
        <taxon>metagenomes</taxon>
        <taxon>ecological metagenomes</taxon>
    </lineage>
</organism>
<dbReference type="AlphaFoldDB" id="A0A094SKZ1"/>
<gene>
    <name evidence="2" type="ORF">GM50_6280</name>
</gene>